<protein>
    <submittedName>
        <fullName evidence="1">Uncharacterized protein</fullName>
    </submittedName>
</protein>
<accession>A0A0E9TVF7</accession>
<dbReference type="EMBL" id="GBXM01051026">
    <property type="protein sequence ID" value="JAH57551.1"/>
    <property type="molecule type" value="Transcribed_RNA"/>
</dbReference>
<dbReference type="AlphaFoldDB" id="A0A0E9TVF7"/>
<evidence type="ECO:0000313" key="1">
    <source>
        <dbReference type="EMBL" id="JAH57551.1"/>
    </source>
</evidence>
<sequence>MLTSYVIPEPQGFFCKSLQSNVKFKSQFEGSNYRLQTAYLF</sequence>
<proteinExistence type="predicted"/>
<name>A0A0E9TVF7_ANGAN</name>
<reference evidence="1" key="1">
    <citation type="submission" date="2014-11" db="EMBL/GenBank/DDBJ databases">
        <authorList>
            <person name="Amaro Gonzalez C."/>
        </authorList>
    </citation>
    <scope>NUCLEOTIDE SEQUENCE</scope>
</reference>
<reference evidence="1" key="2">
    <citation type="journal article" date="2015" name="Fish Shellfish Immunol.">
        <title>Early steps in the European eel (Anguilla anguilla)-Vibrio vulnificus interaction in the gills: Role of the RtxA13 toxin.</title>
        <authorList>
            <person name="Callol A."/>
            <person name="Pajuelo D."/>
            <person name="Ebbesson L."/>
            <person name="Teles M."/>
            <person name="MacKenzie S."/>
            <person name="Amaro C."/>
        </authorList>
    </citation>
    <scope>NUCLEOTIDE SEQUENCE</scope>
</reference>
<organism evidence="1">
    <name type="scientific">Anguilla anguilla</name>
    <name type="common">European freshwater eel</name>
    <name type="synonym">Muraena anguilla</name>
    <dbReference type="NCBI Taxonomy" id="7936"/>
    <lineage>
        <taxon>Eukaryota</taxon>
        <taxon>Metazoa</taxon>
        <taxon>Chordata</taxon>
        <taxon>Craniata</taxon>
        <taxon>Vertebrata</taxon>
        <taxon>Euteleostomi</taxon>
        <taxon>Actinopterygii</taxon>
        <taxon>Neopterygii</taxon>
        <taxon>Teleostei</taxon>
        <taxon>Anguilliformes</taxon>
        <taxon>Anguillidae</taxon>
        <taxon>Anguilla</taxon>
    </lineage>
</organism>